<dbReference type="Proteomes" id="UP001154078">
    <property type="component" value="Chromosome 1"/>
</dbReference>
<dbReference type="EMBL" id="OV121132">
    <property type="protein sequence ID" value="CAH0547047.1"/>
    <property type="molecule type" value="Genomic_DNA"/>
</dbReference>
<name>A0A9P0F9M6_BRAAE</name>
<gene>
    <name evidence="1" type="ORF">MELIAE_LOCUS1099</name>
</gene>
<proteinExistence type="predicted"/>
<accession>A0A9P0F9M6</accession>
<reference evidence="1" key="1">
    <citation type="submission" date="2021-12" db="EMBL/GenBank/DDBJ databases">
        <authorList>
            <person name="King R."/>
        </authorList>
    </citation>
    <scope>NUCLEOTIDE SEQUENCE</scope>
</reference>
<dbReference type="OrthoDB" id="6774265at2759"/>
<dbReference type="PANTHER" id="PTHR46601">
    <property type="entry name" value="ULP_PROTEASE DOMAIN-CONTAINING PROTEIN"/>
    <property type="match status" value="1"/>
</dbReference>
<dbReference type="AlphaFoldDB" id="A0A9P0F9M6"/>
<evidence type="ECO:0000313" key="2">
    <source>
        <dbReference type="Proteomes" id="UP001154078"/>
    </source>
</evidence>
<keyword evidence="2" id="KW-1185">Reference proteome</keyword>
<protein>
    <submittedName>
        <fullName evidence="1">Uncharacterized protein</fullName>
    </submittedName>
</protein>
<evidence type="ECO:0000313" key="1">
    <source>
        <dbReference type="EMBL" id="CAH0547047.1"/>
    </source>
</evidence>
<sequence>MKILPYKKFDNSMDIAVKQWKHCKELIKDIKTKQDRYVTKYKKEMYNLKPRDLVMQLEESDLPKLFQHEQNIVHQYKTIISLKESLTEKDAVIHMDFSENYTTKCNQEIQSYHFGGSRTQISLHTVVVYTKDKVTSHCTVSLNLSHNAGAIWAHLQPVLIGLPPSVENLHFLSDGPVTQYRNKTMFYILGCRIKDLYPLAMKYTWNFHEAGHGKGAPDGIGATCKRTADQLIAQRGDITNLYDFVAVLREGCPNIQISVIEDVDIEKVNKMIKKHEKEQKPFKGTLLVHQVSDHIYNPNKLVLKSLSYFCDNVGCNHYNLGTITYQKNTQRLQVSDISTDSEDDMPLASMRHIAQEKSKTSYGSGDYVLVKLIMREKEYRYAAICSKYDDEDGELTVTFLKVCNEDGTEFKINDDIADVPYEDVMEKLPVPNLIVKRNTVFYKFKKPVNVYEK</sequence>
<dbReference type="PANTHER" id="PTHR46601:SF1">
    <property type="entry name" value="ADF-H DOMAIN-CONTAINING PROTEIN"/>
    <property type="match status" value="1"/>
</dbReference>
<organism evidence="1 2">
    <name type="scientific">Brassicogethes aeneus</name>
    <name type="common">Rape pollen beetle</name>
    <name type="synonym">Meligethes aeneus</name>
    <dbReference type="NCBI Taxonomy" id="1431903"/>
    <lineage>
        <taxon>Eukaryota</taxon>
        <taxon>Metazoa</taxon>
        <taxon>Ecdysozoa</taxon>
        <taxon>Arthropoda</taxon>
        <taxon>Hexapoda</taxon>
        <taxon>Insecta</taxon>
        <taxon>Pterygota</taxon>
        <taxon>Neoptera</taxon>
        <taxon>Endopterygota</taxon>
        <taxon>Coleoptera</taxon>
        <taxon>Polyphaga</taxon>
        <taxon>Cucujiformia</taxon>
        <taxon>Nitidulidae</taxon>
        <taxon>Meligethinae</taxon>
        <taxon>Brassicogethes</taxon>
    </lineage>
</organism>